<evidence type="ECO:0000313" key="2">
    <source>
        <dbReference type="EMBL" id="GAA0604140.1"/>
    </source>
</evidence>
<proteinExistence type="predicted"/>
<protein>
    <submittedName>
        <fullName evidence="2">MlaD family protein</fullName>
    </submittedName>
</protein>
<dbReference type="RefSeq" id="WP_343897895.1">
    <property type="nucleotide sequence ID" value="NZ_BAAAFZ010000094.1"/>
</dbReference>
<dbReference type="EMBL" id="BAAAFZ010000094">
    <property type="protein sequence ID" value="GAA0604140.1"/>
    <property type="molecule type" value="Genomic_DNA"/>
</dbReference>
<comment type="caution">
    <text evidence="2">The sequence shown here is derived from an EMBL/GenBank/DDBJ whole genome shotgun (WGS) entry which is preliminary data.</text>
</comment>
<dbReference type="PANTHER" id="PTHR36698">
    <property type="entry name" value="BLL5892 PROTEIN"/>
    <property type="match status" value="1"/>
</dbReference>
<evidence type="ECO:0000313" key="3">
    <source>
        <dbReference type="Proteomes" id="UP001501588"/>
    </source>
</evidence>
<name>A0ABN1G4S4_9PROT</name>
<gene>
    <name evidence="2" type="ORF">GCM10009416_47170</name>
</gene>
<dbReference type="Proteomes" id="UP001501588">
    <property type="component" value="Unassembled WGS sequence"/>
</dbReference>
<feature type="domain" description="Mce/MlaD" evidence="1">
    <location>
        <begin position="45"/>
        <end position="133"/>
    </location>
</feature>
<sequence>MAAARPAVVGAFVLGGLALAVAAILFFGATRLFAPTTRAVVFFEGSVAGLDIGAPVTFRGVRVGSVQGMALHLSSDGRARIPVTVELLPGQVVLEGEDVRREASLGGFVAAGLRAQLVLQSFVTGQLRIDLDFRPGTPAATVVADTGGLPQIPALPSDLERLRATLAEVPVQDLVQTAQRVLHSVERLAGTLEAELGPLLDGTRRSVGAATRVLETTEEAVARLRADASHAVLELHRLAGGARQQLDDRGAEVARVLGSVDRLARRAEALLASVDGLAAPRSQFRGDLEAAARDLAASAASLRGFARAVEREPSALIRGGSAR</sequence>
<keyword evidence="3" id="KW-1185">Reference proteome</keyword>
<accession>A0ABN1G4S4</accession>
<evidence type="ECO:0000259" key="1">
    <source>
        <dbReference type="Pfam" id="PF02470"/>
    </source>
</evidence>
<dbReference type="InterPro" id="IPR003399">
    <property type="entry name" value="Mce/MlaD"/>
</dbReference>
<dbReference type="Pfam" id="PF02470">
    <property type="entry name" value="MlaD"/>
    <property type="match status" value="1"/>
</dbReference>
<reference evidence="2 3" key="1">
    <citation type="journal article" date="2019" name="Int. J. Syst. Evol. Microbiol.">
        <title>The Global Catalogue of Microorganisms (GCM) 10K type strain sequencing project: providing services to taxonomists for standard genome sequencing and annotation.</title>
        <authorList>
            <consortium name="The Broad Institute Genomics Platform"/>
            <consortium name="The Broad Institute Genome Sequencing Center for Infectious Disease"/>
            <person name="Wu L."/>
            <person name="Ma J."/>
        </authorList>
    </citation>
    <scope>NUCLEOTIDE SEQUENCE [LARGE SCALE GENOMIC DNA]</scope>
    <source>
        <strain evidence="2 3">JCM 9933</strain>
    </source>
</reference>
<organism evidence="2 3">
    <name type="scientific">Craurococcus roseus</name>
    <dbReference type="NCBI Taxonomy" id="77585"/>
    <lineage>
        <taxon>Bacteria</taxon>
        <taxon>Pseudomonadati</taxon>
        <taxon>Pseudomonadota</taxon>
        <taxon>Alphaproteobacteria</taxon>
        <taxon>Acetobacterales</taxon>
        <taxon>Acetobacteraceae</taxon>
        <taxon>Craurococcus</taxon>
    </lineage>
</organism>
<dbReference type="PANTHER" id="PTHR36698:SF3">
    <property type="entry name" value="ABC-TYPE TRANSPORT AUXILIARY LIPOPROTEIN COMPONENT DOMAIN-CONTAINING PROTEIN"/>
    <property type="match status" value="1"/>
</dbReference>